<dbReference type="InterPro" id="IPR029307">
    <property type="entry name" value="INT_SG_DDX_CT_C"/>
</dbReference>
<dbReference type="STRING" id="246437.L9JD88"/>
<dbReference type="FunCoup" id="L9JD88">
    <property type="interactions" value="138"/>
</dbReference>
<dbReference type="InParanoid" id="L9JD88"/>
<reference evidence="3" key="2">
    <citation type="journal article" date="2013" name="Nat. Commun.">
        <title>Genome of the Chinese tree shrew.</title>
        <authorList>
            <person name="Fan Y."/>
            <person name="Huang Z.Y."/>
            <person name="Cao C.C."/>
            <person name="Chen C.S."/>
            <person name="Chen Y.X."/>
            <person name="Fan D.D."/>
            <person name="He J."/>
            <person name="Hou H.L."/>
            <person name="Hu L."/>
            <person name="Hu X.T."/>
            <person name="Jiang X.T."/>
            <person name="Lai R."/>
            <person name="Lang Y.S."/>
            <person name="Liang B."/>
            <person name="Liao S.G."/>
            <person name="Mu D."/>
            <person name="Ma Y.Y."/>
            <person name="Niu Y.Y."/>
            <person name="Sun X.Q."/>
            <person name="Xia J.Q."/>
            <person name="Xiao J."/>
            <person name="Xiong Z.Q."/>
            <person name="Xu L."/>
            <person name="Yang L."/>
            <person name="Zhang Y."/>
            <person name="Zhao W."/>
            <person name="Zhao X.D."/>
            <person name="Zheng Y.T."/>
            <person name="Zhou J.M."/>
            <person name="Zhu Y.B."/>
            <person name="Zhang G.J."/>
            <person name="Wang J."/>
            <person name="Yao Y.G."/>
        </authorList>
    </citation>
    <scope>NUCLEOTIDE SEQUENCE [LARGE SCALE GENOMIC DNA]</scope>
</reference>
<dbReference type="GO" id="GO:0034472">
    <property type="term" value="P:snRNA 3'-end processing"/>
    <property type="evidence" value="ECO:0007669"/>
    <property type="project" value="TreeGrafter"/>
</dbReference>
<gene>
    <name evidence="2" type="ORF">TREES_T100012453</name>
</gene>
<dbReference type="AlphaFoldDB" id="L9JD88"/>
<evidence type="ECO:0000313" key="2">
    <source>
        <dbReference type="EMBL" id="ELW46937.1"/>
    </source>
</evidence>
<name>L9JD88_TUPCH</name>
<dbReference type="EMBL" id="KB321176">
    <property type="protein sequence ID" value="ELW46937.1"/>
    <property type="molecule type" value="Genomic_DNA"/>
</dbReference>
<dbReference type="Proteomes" id="UP000011518">
    <property type="component" value="Unassembled WGS sequence"/>
</dbReference>
<sequence length="197" mass="22476">MYDVYKKMMENFQTPSDTFLTQFGPPELMYMTGDRISPKQLDSLSDDFTGLCKDGLMNEPDNAFAGEVENFTVSGDNPQVTEKFTLPKSSGEIDTDIKHQLMKEIRQFGRKYEKIFKLLEGVKGPLEVRRQYIEFTIKEAASTDKIETDFYDPCNDVGLMAYLSTITKPCNTMNQFVNKFGALYNPQGTGRQMQGLF</sequence>
<dbReference type="eggNOG" id="KOG3768">
    <property type="taxonomic scope" value="Eukaryota"/>
</dbReference>
<dbReference type="PANTHER" id="PTHR12957:SF22">
    <property type="entry name" value="INTEGRATOR COMPLEX SUBUNIT 6-LIKE"/>
    <property type="match status" value="1"/>
</dbReference>
<dbReference type="PANTHER" id="PTHR12957">
    <property type="entry name" value="DEAD/H BOX POLYPEPTIDE 26/DICE1-RELATED"/>
    <property type="match status" value="1"/>
</dbReference>
<reference evidence="3" key="1">
    <citation type="submission" date="2012-07" db="EMBL/GenBank/DDBJ databases">
        <title>Genome of the Chinese tree shrew, a rising model animal genetically related to primates.</title>
        <authorList>
            <person name="Zhang G."/>
            <person name="Fan Y."/>
            <person name="Yao Y."/>
            <person name="Huang Z."/>
        </authorList>
    </citation>
    <scope>NUCLEOTIDE SEQUENCE [LARGE SCALE GENOMIC DNA]</scope>
</reference>
<evidence type="ECO:0000259" key="1">
    <source>
        <dbReference type="Pfam" id="PF15300"/>
    </source>
</evidence>
<proteinExistence type="predicted"/>
<feature type="domain" description="INTS6/SAGE1/DDX26B/CT45 C-terminal" evidence="1">
    <location>
        <begin position="93"/>
        <end position="141"/>
    </location>
</feature>
<protein>
    <submittedName>
        <fullName evidence="2">Protein DDX26B</fullName>
    </submittedName>
</protein>
<accession>L9JD88</accession>
<organism evidence="2 3">
    <name type="scientific">Tupaia chinensis</name>
    <name type="common">Chinese tree shrew</name>
    <name type="synonym">Tupaia belangeri chinensis</name>
    <dbReference type="NCBI Taxonomy" id="246437"/>
    <lineage>
        <taxon>Eukaryota</taxon>
        <taxon>Metazoa</taxon>
        <taxon>Chordata</taxon>
        <taxon>Craniata</taxon>
        <taxon>Vertebrata</taxon>
        <taxon>Euteleostomi</taxon>
        <taxon>Mammalia</taxon>
        <taxon>Eutheria</taxon>
        <taxon>Euarchontoglires</taxon>
        <taxon>Scandentia</taxon>
        <taxon>Tupaiidae</taxon>
        <taxon>Tupaia</taxon>
    </lineage>
</organism>
<keyword evidence="3" id="KW-1185">Reference proteome</keyword>
<dbReference type="InterPro" id="IPR051113">
    <property type="entry name" value="Integrator_subunit6"/>
</dbReference>
<evidence type="ECO:0000313" key="3">
    <source>
        <dbReference type="Proteomes" id="UP000011518"/>
    </source>
</evidence>
<dbReference type="Pfam" id="PF15300">
    <property type="entry name" value="INT_SG_DDX_CT_C"/>
    <property type="match status" value="1"/>
</dbReference>
<dbReference type="GO" id="GO:0032039">
    <property type="term" value="C:integrator complex"/>
    <property type="evidence" value="ECO:0007669"/>
    <property type="project" value="TreeGrafter"/>
</dbReference>